<evidence type="ECO:0008006" key="6">
    <source>
        <dbReference type="Google" id="ProtNLM"/>
    </source>
</evidence>
<dbReference type="OrthoDB" id="9801773at2"/>
<feature type="domain" description="NAD-dependent epimerase/dehydratase" evidence="2">
    <location>
        <begin position="3"/>
        <end position="215"/>
    </location>
</feature>
<accession>A0A562VEI1</accession>
<dbReference type="Pfam" id="PF08338">
    <property type="entry name" value="DUF1731"/>
    <property type="match status" value="1"/>
</dbReference>
<evidence type="ECO:0000313" key="4">
    <source>
        <dbReference type="EMBL" id="TWJ16244.1"/>
    </source>
</evidence>
<dbReference type="Proteomes" id="UP000321617">
    <property type="component" value="Unassembled WGS sequence"/>
</dbReference>
<proteinExistence type="predicted"/>
<dbReference type="InterPro" id="IPR013549">
    <property type="entry name" value="DUF1731"/>
</dbReference>
<gene>
    <name evidence="4" type="ORF">LX16_1971</name>
</gene>
<dbReference type="RefSeq" id="WP_147136333.1">
    <property type="nucleotide sequence ID" value="NZ_BAABIJ010000001.1"/>
</dbReference>
<sequence length="357" mass="38462">MKVVLAGGSGTLGRAIAADLTSRGDEVVVLTRDPRPDLPVRQVTWDGRTVGDWAEELVGANVINLAGALVDRPATPANVELLTRSRVEPTRALVKAAEGLDTHPEVWLQMSTLAIYGHAGNAALTETAPIPADGPPQMTGVATAWEAAAGTTPARRLALLRTGVVLDRGSPAMRRLTGLVRWGLGGRVGSGQQWVSWIHIADFLRIVRRCLDDPQLSDVVHVTAPHPVRNVTLMSSLRTVLRRPPAPPTPAPLVRLGARFLRTDPALALTGRHCVPAKLMQAGFEFRHPMLLPALRDLLRDLEAVFGPRSWRAAIRSSAFARRRRSYVPVLYAGPLTTPRGADRSSRSRTAGSKTAS</sequence>
<dbReference type="PANTHER" id="PTHR11092">
    <property type="entry name" value="SUGAR NUCLEOTIDE EPIMERASE RELATED"/>
    <property type="match status" value="1"/>
</dbReference>
<name>A0A562VEI1_9ACTN</name>
<evidence type="ECO:0000313" key="5">
    <source>
        <dbReference type="Proteomes" id="UP000321617"/>
    </source>
</evidence>
<dbReference type="PANTHER" id="PTHR11092:SF0">
    <property type="entry name" value="EPIMERASE FAMILY PROTEIN SDR39U1"/>
    <property type="match status" value="1"/>
</dbReference>
<dbReference type="InterPro" id="IPR036291">
    <property type="entry name" value="NAD(P)-bd_dom_sf"/>
</dbReference>
<evidence type="ECO:0000259" key="3">
    <source>
        <dbReference type="Pfam" id="PF08338"/>
    </source>
</evidence>
<organism evidence="4 5">
    <name type="scientific">Stackebrandtia albiflava</name>
    <dbReference type="NCBI Taxonomy" id="406432"/>
    <lineage>
        <taxon>Bacteria</taxon>
        <taxon>Bacillati</taxon>
        <taxon>Actinomycetota</taxon>
        <taxon>Actinomycetes</taxon>
        <taxon>Glycomycetales</taxon>
        <taxon>Glycomycetaceae</taxon>
        <taxon>Stackebrandtia</taxon>
    </lineage>
</organism>
<feature type="region of interest" description="Disordered" evidence="1">
    <location>
        <begin position="338"/>
        <end position="357"/>
    </location>
</feature>
<protein>
    <recommendedName>
        <fullName evidence="6">DUF1731 domain-containing protein</fullName>
    </recommendedName>
</protein>
<comment type="caution">
    <text evidence="4">The sequence shown here is derived from an EMBL/GenBank/DDBJ whole genome shotgun (WGS) entry which is preliminary data.</text>
</comment>
<dbReference type="Gene3D" id="3.40.50.720">
    <property type="entry name" value="NAD(P)-binding Rossmann-like Domain"/>
    <property type="match status" value="1"/>
</dbReference>
<dbReference type="InterPro" id="IPR001509">
    <property type="entry name" value="Epimerase_deHydtase"/>
</dbReference>
<evidence type="ECO:0000259" key="2">
    <source>
        <dbReference type="Pfam" id="PF01370"/>
    </source>
</evidence>
<keyword evidence="5" id="KW-1185">Reference proteome</keyword>
<feature type="domain" description="DUF1731" evidence="3">
    <location>
        <begin position="249"/>
        <end position="298"/>
    </location>
</feature>
<dbReference type="Pfam" id="PF01370">
    <property type="entry name" value="Epimerase"/>
    <property type="match status" value="1"/>
</dbReference>
<dbReference type="EMBL" id="VLLL01000005">
    <property type="protein sequence ID" value="TWJ16244.1"/>
    <property type="molecule type" value="Genomic_DNA"/>
</dbReference>
<evidence type="ECO:0000256" key="1">
    <source>
        <dbReference type="SAM" id="MobiDB-lite"/>
    </source>
</evidence>
<dbReference type="AlphaFoldDB" id="A0A562VEI1"/>
<dbReference type="SUPFAM" id="SSF51735">
    <property type="entry name" value="NAD(P)-binding Rossmann-fold domains"/>
    <property type="match status" value="1"/>
</dbReference>
<reference evidence="4 5" key="1">
    <citation type="journal article" date="2013" name="Stand. Genomic Sci.">
        <title>Genomic Encyclopedia of Type Strains, Phase I: The one thousand microbial genomes (KMG-I) project.</title>
        <authorList>
            <person name="Kyrpides N.C."/>
            <person name="Woyke T."/>
            <person name="Eisen J.A."/>
            <person name="Garrity G."/>
            <person name="Lilburn T.G."/>
            <person name="Beck B.J."/>
            <person name="Whitman W.B."/>
            <person name="Hugenholtz P."/>
            <person name="Klenk H.P."/>
        </authorList>
    </citation>
    <scope>NUCLEOTIDE SEQUENCE [LARGE SCALE GENOMIC DNA]</scope>
    <source>
        <strain evidence="4 5">DSM 45044</strain>
    </source>
</reference>
<feature type="compositionally biased region" description="Polar residues" evidence="1">
    <location>
        <begin position="348"/>
        <end position="357"/>
    </location>
</feature>